<organism evidence="2 3">
    <name type="scientific">Streptococcus hyointestinalis</name>
    <dbReference type="NCBI Taxonomy" id="1337"/>
    <lineage>
        <taxon>Bacteria</taxon>
        <taxon>Bacillati</taxon>
        <taxon>Bacillota</taxon>
        <taxon>Bacilli</taxon>
        <taxon>Lactobacillales</taxon>
        <taxon>Streptococcaceae</taxon>
        <taxon>Streptococcus</taxon>
    </lineage>
</organism>
<protein>
    <submittedName>
        <fullName evidence="2">Uncharacterized protein</fullName>
    </submittedName>
</protein>
<gene>
    <name evidence="2" type="ORF">NCTC12224_00457</name>
</gene>
<feature type="transmembrane region" description="Helical" evidence="1">
    <location>
        <begin position="33"/>
        <end position="57"/>
    </location>
</feature>
<dbReference type="AlphaFoldDB" id="A0A380K3H1"/>
<name>A0A380K3H1_9STRE</name>
<keyword evidence="1" id="KW-0472">Membrane</keyword>
<evidence type="ECO:0000256" key="1">
    <source>
        <dbReference type="SAM" id="Phobius"/>
    </source>
</evidence>
<sequence>MKRRRSYHLLEISIFSIGLIYLIFYILDDLGVLALPSWLLATDFTSLSLFAFGIIILGKGEEL</sequence>
<reference evidence="2 3" key="1">
    <citation type="submission" date="2018-06" db="EMBL/GenBank/DDBJ databases">
        <authorList>
            <consortium name="Pathogen Informatics"/>
            <person name="Doyle S."/>
        </authorList>
    </citation>
    <scope>NUCLEOTIDE SEQUENCE [LARGE SCALE GENOMIC DNA]</scope>
    <source>
        <strain evidence="2 3">NCTC12224</strain>
    </source>
</reference>
<accession>A0A380K3H1</accession>
<feature type="transmembrane region" description="Helical" evidence="1">
    <location>
        <begin position="7"/>
        <end position="27"/>
    </location>
</feature>
<proteinExistence type="predicted"/>
<evidence type="ECO:0000313" key="3">
    <source>
        <dbReference type="Proteomes" id="UP000254924"/>
    </source>
</evidence>
<dbReference type="EMBL" id="UHFN01000007">
    <property type="protein sequence ID" value="SUN59596.1"/>
    <property type="molecule type" value="Genomic_DNA"/>
</dbReference>
<keyword evidence="1" id="KW-0812">Transmembrane</keyword>
<keyword evidence="1" id="KW-1133">Transmembrane helix</keyword>
<dbReference type="Proteomes" id="UP000254924">
    <property type="component" value="Unassembled WGS sequence"/>
</dbReference>
<evidence type="ECO:0000313" key="2">
    <source>
        <dbReference type="EMBL" id="SUN59596.1"/>
    </source>
</evidence>
<keyword evidence="3" id="KW-1185">Reference proteome</keyword>